<feature type="domain" description="Radical SAM core" evidence="7">
    <location>
        <begin position="80"/>
        <end position="311"/>
    </location>
</feature>
<keyword evidence="9" id="KW-1185">Reference proteome</keyword>
<dbReference type="SMART" id="SM00876">
    <property type="entry name" value="BATS"/>
    <property type="match status" value="1"/>
</dbReference>
<keyword evidence="5" id="KW-0408">Iron</keyword>
<dbReference type="NCBIfam" id="TIGR03955">
    <property type="entry name" value="rSAM_HydG"/>
    <property type="match status" value="1"/>
</dbReference>
<dbReference type="Pfam" id="PF06968">
    <property type="entry name" value="BATS"/>
    <property type="match status" value="1"/>
</dbReference>
<keyword evidence="2" id="KW-0004">4Fe-4S</keyword>
<dbReference type="AlphaFoldDB" id="A0A1M6JX25"/>
<dbReference type="EMBL" id="FQZD01000024">
    <property type="protein sequence ID" value="SHJ51220.1"/>
    <property type="molecule type" value="Genomic_DNA"/>
</dbReference>
<keyword evidence="4" id="KW-0479">Metal-binding</keyword>
<dbReference type="SUPFAM" id="SSF102114">
    <property type="entry name" value="Radical SAM enzymes"/>
    <property type="match status" value="1"/>
</dbReference>
<dbReference type="CDD" id="cd01335">
    <property type="entry name" value="Radical_SAM"/>
    <property type="match status" value="1"/>
</dbReference>
<comment type="cofactor">
    <cofactor evidence="1">
        <name>[4Fe-4S] cluster</name>
        <dbReference type="ChEBI" id="CHEBI:49883"/>
    </cofactor>
</comment>
<evidence type="ECO:0000313" key="8">
    <source>
        <dbReference type="EMBL" id="SHJ51220.1"/>
    </source>
</evidence>
<dbReference type="InterPro" id="IPR058240">
    <property type="entry name" value="rSAM_sf"/>
</dbReference>
<dbReference type="PANTHER" id="PTHR43583">
    <property type="entry name" value="2-IMINOACETATE SYNTHASE"/>
    <property type="match status" value="1"/>
</dbReference>
<evidence type="ECO:0000256" key="3">
    <source>
        <dbReference type="ARBA" id="ARBA00022691"/>
    </source>
</evidence>
<dbReference type="GO" id="GO:0042364">
    <property type="term" value="P:water-soluble vitamin biosynthetic process"/>
    <property type="evidence" value="ECO:0007669"/>
    <property type="project" value="UniProtKB-ARBA"/>
</dbReference>
<dbReference type="GO" id="GO:0003824">
    <property type="term" value="F:catalytic activity"/>
    <property type="evidence" value="ECO:0007669"/>
    <property type="project" value="InterPro"/>
</dbReference>
<dbReference type="InterPro" id="IPR013785">
    <property type="entry name" value="Aldolase_TIM"/>
</dbReference>
<dbReference type="InterPro" id="IPR024007">
    <property type="entry name" value="FeFe-hyd_mat_HydG"/>
</dbReference>
<dbReference type="SFLD" id="SFLDG01060">
    <property type="entry name" value="BATS_domain_containing"/>
    <property type="match status" value="1"/>
</dbReference>
<evidence type="ECO:0000256" key="4">
    <source>
        <dbReference type="ARBA" id="ARBA00022723"/>
    </source>
</evidence>
<dbReference type="SFLD" id="SFLDF00319">
    <property type="entry name" value="Fe_hydrogenase_maturase_(HydG"/>
    <property type="match status" value="1"/>
</dbReference>
<dbReference type="Gene3D" id="3.20.20.70">
    <property type="entry name" value="Aldolase class I"/>
    <property type="match status" value="1"/>
</dbReference>
<dbReference type="InterPro" id="IPR007197">
    <property type="entry name" value="rSAM"/>
</dbReference>
<protein>
    <submittedName>
        <fullName evidence="8">Iron-only hydrogenase maturation protein HydG</fullName>
    </submittedName>
</protein>
<evidence type="ECO:0000256" key="2">
    <source>
        <dbReference type="ARBA" id="ARBA00022485"/>
    </source>
</evidence>
<proteinExistence type="predicted"/>
<evidence type="ECO:0000256" key="1">
    <source>
        <dbReference type="ARBA" id="ARBA00001966"/>
    </source>
</evidence>
<dbReference type="Pfam" id="PF04055">
    <property type="entry name" value="Radical_SAM"/>
    <property type="match status" value="1"/>
</dbReference>
<dbReference type="RefSeq" id="WP_149735396.1">
    <property type="nucleotide sequence ID" value="NZ_FQZD01000024.1"/>
</dbReference>
<accession>A0A1M6JX25</accession>
<dbReference type="InterPro" id="IPR010722">
    <property type="entry name" value="BATS_dom"/>
</dbReference>
<dbReference type="SFLD" id="SFLDG01081">
    <property type="entry name" value="cleavage_of_the_Ca-Cb_bond_in"/>
    <property type="match status" value="1"/>
</dbReference>
<dbReference type="PROSITE" id="PS51918">
    <property type="entry name" value="RADICAL_SAM"/>
    <property type="match status" value="1"/>
</dbReference>
<dbReference type="SFLD" id="SFLDS00029">
    <property type="entry name" value="Radical_SAM"/>
    <property type="match status" value="1"/>
</dbReference>
<dbReference type="GO" id="GO:0046872">
    <property type="term" value="F:metal ion binding"/>
    <property type="evidence" value="ECO:0007669"/>
    <property type="project" value="UniProtKB-KW"/>
</dbReference>
<dbReference type="GO" id="GO:0051539">
    <property type="term" value="F:4 iron, 4 sulfur cluster binding"/>
    <property type="evidence" value="ECO:0007669"/>
    <property type="project" value="UniProtKB-KW"/>
</dbReference>
<organism evidence="8 9">
    <name type="scientific">Propionispora hippei DSM 15287</name>
    <dbReference type="NCBI Taxonomy" id="1123003"/>
    <lineage>
        <taxon>Bacteria</taxon>
        <taxon>Bacillati</taxon>
        <taxon>Bacillota</taxon>
        <taxon>Negativicutes</taxon>
        <taxon>Selenomonadales</taxon>
        <taxon>Sporomusaceae</taxon>
        <taxon>Propionispora</taxon>
    </lineage>
</organism>
<keyword evidence="6" id="KW-0411">Iron-sulfur</keyword>
<dbReference type="Proteomes" id="UP000322917">
    <property type="component" value="Unassembled WGS sequence"/>
</dbReference>
<evidence type="ECO:0000259" key="7">
    <source>
        <dbReference type="PROSITE" id="PS51918"/>
    </source>
</evidence>
<dbReference type="InterPro" id="IPR034428">
    <property type="entry name" value="ThiH/NoCL/HydG-like"/>
</dbReference>
<evidence type="ECO:0000313" key="9">
    <source>
        <dbReference type="Proteomes" id="UP000322917"/>
    </source>
</evidence>
<name>A0A1M6JX25_9FIRM</name>
<gene>
    <name evidence="8" type="ORF">SAMN02745170_02710</name>
</gene>
<sequence>MIDEKERTSDAFIDDSLICQLLADAKVKARDPGIVKQILAKALGYQGLSAAEAATLLEVNDSDLLEELFAAASTIKEAIYGKRIVLFAPLYIANYCINNCTYCGYRQANHQHRRRLTMDEIRREVEVLESMGHKRLAVEAGEDPLNCSIDYVVEALQAIYSVKSGNGAIRRANVNIAATTIDEYKKLKSAGIGTYILFQETYNRPMYAKLHASGPKTDYNWHTTAMDRAMQAGIDDVGIGVLFGLYDYKYEVTAMLLHAAHLEATYGVGPHTISVPRLRPAPGITLSTFPYLVDDTAFQKIIAVIRLAVPYTGIILSTREDSAFRDILINYGVSQISAGSCTGVGGYQEAYHPDTVPASAAQFEPADNRSPEEIIRMLCEHDFIPSYCTACYRQGRTGDRFMRLAKSGEIQNVCLPNALLTFQEYLLDYATDEQTKASGEKMIQNALATIPQESIRQQTIKRLKEITEGSRDLYF</sequence>
<dbReference type="PANTHER" id="PTHR43583:SF2">
    <property type="entry name" value="THIAZOLE BIOSYNTHESIS PROTEIN"/>
    <property type="match status" value="1"/>
</dbReference>
<reference evidence="8 9" key="1">
    <citation type="submission" date="2016-11" db="EMBL/GenBank/DDBJ databases">
        <authorList>
            <person name="Varghese N."/>
            <person name="Submissions S."/>
        </authorList>
    </citation>
    <scope>NUCLEOTIDE SEQUENCE [LARGE SCALE GENOMIC DNA]</scope>
    <source>
        <strain evidence="8 9">DSM 15287</strain>
    </source>
</reference>
<dbReference type="OrthoDB" id="9801120at2"/>
<evidence type="ECO:0000256" key="6">
    <source>
        <dbReference type="ARBA" id="ARBA00023014"/>
    </source>
</evidence>
<dbReference type="GO" id="GO:0044272">
    <property type="term" value="P:sulfur compound biosynthetic process"/>
    <property type="evidence" value="ECO:0007669"/>
    <property type="project" value="UniProtKB-ARBA"/>
</dbReference>
<keyword evidence="3" id="KW-0949">S-adenosyl-L-methionine</keyword>
<evidence type="ECO:0000256" key="5">
    <source>
        <dbReference type="ARBA" id="ARBA00023004"/>
    </source>
</evidence>